<dbReference type="SUPFAM" id="SSF103473">
    <property type="entry name" value="MFS general substrate transporter"/>
    <property type="match status" value="1"/>
</dbReference>
<feature type="transmembrane region" description="Helical" evidence="3">
    <location>
        <begin position="182"/>
        <end position="200"/>
    </location>
</feature>
<feature type="transmembrane region" description="Helical" evidence="3">
    <location>
        <begin position="447"/>
        <end position="468"/>
    </location>
</feature>
<evidence type="ECO:0000256" key="2">
    <source>
        <dbReference type="ARBA" id="ARBA00006727"/>
    </source>
</evidence>
<comment type="similarity">
    <text evidence="2">Belongs to the major facilitator superfamily. Monocarboxylate porter (TC 2.A.1.13) family.</text>
</comment>
<feature type="domain" description="Major facilitator superfamily (MFS) profile" evidence="4">
    <location>
        <begin position="320"/>
        <end position="514"/>
    </location>
</feature>
<dbReference type="PANTHER" id="PTHR11360">
    <property type="entry name" value="MONOCARBOXYLATE TRANSPORTER"/>
    <property type="match status" value="1"/>
</dbReference>
<dbReference type="InterPro" id="IPR011701">
    <property type="entry name" value="MFS"/>
</dbReference>
<evidence type="ECO:0000313" key="5">
    <source>
        <dbReference type="EMBL" id="CCL98733.1"/>
    </source>
</evidence>
<feature type="transmembrane region" description="Helical" evidence="3">
    <location>
        <begin position="355"/>
        <end position="374"/>
    </location>
</feature>
<feature type="transmembrane region" description="Helical" evidence="3">
    <location>
        <begin position="410"/>
        <end position="435"/>
    </location>
</feature>
<dbReference type="OrthoDB" id="6499973at2759"/>
<feature type="transmembrane region" description="Helical" evidence="3">
    <location>
        <begin position="206"/>
        <end position="228"/>
    </location>
</feature>
<reference evidence="5 6" key="1">
    <citation type="journal article" date="2012" name="Appl. Environ. Microbiol.">
        <title>Short-read sequencing for genomic analysis of the brown rot fungus Fibroporia radiculosa.</title>
        <authorList>
            <person name="Tang J.D."/>
            <person name="Perkins A.D."/>
            <person name="Sonstegard T.S."/>
            <person name="Schroeder S.G."/>
            <person name="Burgess S.C."/>
            <person name="Diehl S.V."/>
        </authorList>
    </citation>
    <scope>NUCLEOTIDE SEQUENCE [LARGE SCALE GENOMIC DNA]</scope>
    <source>
        <strain evidence="5 6">TFFH 294</strain>
    </source>
</reference>
<dbReference type="Proteomes" id="UP000006352">
    <property type="component" value="Unassembled WGS sequence"/>
</dbReference>
<dbReference type="EMBL" id="HE796898">
    <property type="protein sequence ID" value="CCL98733.1"/>
    <property type="molecule type" value="Genomic_DNA"/>
</dbReference>
<dbReference type="STRING" id="599839.J4G0K7"/>
<feature type="transmembrane region" description="Helical" evidence="3">
    <location>
        <begin position="480"/>
        <end position="505"/>
    </location>
</feature>
<proteinExistence type="inferred from homology"/>
<gene>
    <name evidence="5" type="ORF">FIBRA_00738</name>
</gene>
<dbReference type="PROSITE" id="PS50850">
    <property type="entry name" value="MFS"/>
    <property type="match status" value="1"/>
</dbReference>
<sequence>MPLLLLPPSPLHPHYPTLCSPTLRPSPFHSLSGVGPRAMSVTTLSSSYMSKESTVVEEAGPSTALSEPPDGGIRAWSTVAGAWMVQFSTFGFVIPFPCSRLSSHTVSVDTSVHLASTKTIIQPNFSPNKPLPTSGAVPAQSNVDTLILSPARSWIGSLQLCLMYAPGVLVGRAFDAGYFHHLEIFGSLLYVFCIFMLSLAKPQQYYQVFLSQAVGMGIGLGMTFLPSLSIVSQHFKKRRALAIGIVVSGSSAGGIVFPIMLNYLFLSSRVNFATAVRASGAVVGGLLLVGNCLMRTRPLVKSGTARVKWVEMKDTIWDGAYLWSIAGAFFTSLGVYVPLFYLQLFASDHGVDARITTYCLAIMNAGSILGRLIPPFLADRLGVYNMLLPSIFMCAALIFSMFGATTSAGVILVGLLFGFSSGAYISLIPSLLVSLCNNMGELGIKMGCAYTVVAVAMLTGNPIAGALLGQGHGNSQSLTWWPALVFTGLCALLGLLFVFISRALFVVRKGRQRV</sequence>
<dbReference type="Pfam" id="PF07690">
    <property type="entry name" value="MFS_1"/>
    <property type="match status" value="1"/>
</dbReference>
<dbReference type="InterPro" id="IPR050327">
    <property type="entry name" value="Proton-linked_MCT"/>
</dbReference>
<evidence type="ECO:0000256" key="1">
    <source>
        <dbReference type="ARBA" id="ARBA00004141"/>
    </source>
</evidence>
<dbReference type="Gene3D" id="1.20.1250.20">
    <property type="entry name" value="MFS general substrate transporter like domains"/>
    <property type="match status" value="2"/>
</dbReference>
<comment type="subcellular location">
    <subcellularLocation>
        <location evidence="1">Membrane</location>
        <topology evidence="1">Multi-pass membrane protein</topology>
    </subcellularLocation>
</comment>
<dbReference type="InterPro" id="IPR036259">
    <property type="entry name" value="MFS_trans_sf"/>
</dbReference>
<feature type="transmembrane region" description="Helical" evidence="3">
    <location>
        <begin position="272"/>
        <end position="294"/>
    </location>
</feature>
<dbReference type="GO" id="GO:0022857">
    <property type="term" value="F:transmembrane transporter activity"/>
    <property type="evidence" value="ECO:0007669"/>
    <property type="project" value="InterPro"/>
</dbReference>
<feature type="transmembrane region" description="Helical" evidence="3">
    <location>
        <begin position="315"/>
        <end position="335"/>
    </location>
</feature>
<keyword evidence="3" id="KW-0472">Membrane</keyword>
<dbReference type="PANTHER" id="PTHR11360:SF234">
    <property type="entry name" value="MFS-TYPE TRANSPORTER DBAD-RELATED"/>
    <property type="match status" value="1"/>
</dbReference>
<dbReference type="AlphaFoldDB" id="J4G0K7"/>
<protein>
    <recommendedName>
        <fullName evidence="4">Major facilitator superfamily (MFS) profile domain-containing protein</fullName>
    </recommendedName>
</protein>
<accession>J4G0K7</accession>
<name>J4G0K7_9APHY</name>
<keyword evidence="6" id="KW-1185">Reference proteome</keyword>
<organism evidence="5 6">
    <name type="scientific">Fibroporia radiculosa</name>
    <dbReference type="NCBI Taxonomy" id="599839"/>
    <lineage>
        <taxon>Eukaryota</taxon>
        <taxon>Fungi</taxon>
        <taxon>Dikarya</taxon>
        <taxon>Basidiomycota</taxon>
        <taxon>Agaricomycotina</taxon>
        <taxon>Agaricomycetes</taxon>
        <taxon>Polyporales</taxon>
        <taxon>Fibroporiaceae</taxon>
        <taxon>Fibroporia</taxon>
    </lineage>
</organism>
<dbReference type="RefSeq" id="XP_012178016.1">
    <property type="nucleotide sequence ID" value="XM_012322626.1"/>
</dbReference>
<dbReference type="InParanoid" id="J4G0K7"/>
<feature type="transmembrane region" description="Helical" evidence="3">
    <location>
        <begin position="240"/>
        <end position="266"/>
    </location>
</feature>
<dbReference type="GO" id="GO:0016020">
    <property type="term" value="C:membrane"/>
    <property type="evidence" value="ECO:0007669"/>
    <property type="project" value="UniProtKB-SubCell"/>
</dbReference>
<feature type="transmembrane region" description="Helical" evidence="3">
    <location>
        <begin position="386"/>
        <end position="404"/>
    </location>
</feature>
<dbReference type="InterPro" id="IPR020846">
    <property type="entry name" value="MFS_dom"/>
</dbReference>
<dbReference type="HOGENOM" id="CLU_001265_1_1_1"/>
<keyword evidence="3" id="KW-0812">Transmembrane</keyword>
<evidence type="ECO:0000313" key="6">
    <source>
        <dbReference type="Proteomes" id="UP000006352"/>
    </source>
</evidence>
<keyword evidence="3" id="KW-1133">Transmembrane helix</keyword>
<evidence type="ECO:0000259" key="4">
    <source>
        <dbReference type="PROSITE" id="PS50850"/>
    </source>
</evidence>
<feature type="transmembrane region" description="Helical" evidence="3">
    <location>
        <begin position="151"/>
        <end position="170"/>
    </location>
</feature>
<dbReference type="GeneID" id="24093644"/>
<evidence type="ECO:0000256" key="3">
    <source>
        <dbReference type="SAM" id="Phobius"/>
    </source>
</evidence>